<dbReference type="GO" id="GO:0000226">
    <property type="term" value="P:microtubule cytoskeleton organization"/>
    <property type="evidence" value="ECO:0007669"/>
    <property type="project" value="TreeGrafter"/>
</dbReference>
<feature type="compositionally biased region" description="Low complexity" evidence="15">
    <location>
        <begin position="435"/>
        <end position="451"/>
    </location>
</feature>
<dbReference type="PANTHER" id="PTHR24346:SF82">
    <property type="entry name" value="KP78A-RELATED"/>
    <property type="match status" value="1"/>
</dbReference>
<feature type="compositionally biased region" description="Low complexity" evidence="15">
    <location>
        <begin position="1069"/>
        <end position="1080"/>
    </location>
</feature>
<evidence type="ECO:0000256" key="3">
    <source>
        <dbReference type="ARBA" id="ARBA00012513"/>
    </source>
</evidence>
<feature type="compositionally biased region" description="Low complexity" evidence="15">
    <location>
        <begin position="1135"/>
        <end position="1144"/>
    </location>
</feature>
<feature type="compositionally biased region" description="Low complexity" evidence="15">
    <location>
        <begin position="1373"/>
        <end position="1385"/>
    </location>
</feature>
<feature type="compositionally biased region" description="Polar residues" evidence="15">
    <location>
        <begin position="76"/>
        <end position="86"/>
    </location>
</feature>
<dbReference type="Pfam" id="PF00069">
    <property type="entry name" value="Pkinase"/>
    <property type="match status" value="1"/>
</dbReference>
<feature type="region of interest" description="Disordered" evidence="15">
    <location>
        <begin position="701"/>
        <end position="948"/>
    </location>
</feature>
<evidence type="ECO:0000259" key="18">
    <source>
        <dbReference type="PROSITE" id="PS50032"/>
    </source>
</evidence>
<keyword evidence="8 14" id="KW-0547">Nucleotide-binding</keyword>
<feature type="region of interest" description="Disordered" evidence="15">
    <location>
        <begin position="563"/>
        <end position="587"/>
    </location>
</feature>
<dbReference type="WBParaSite" id="TREG1_32120.3">
    <property type="protein sequence ID" value="TREG1_32120.3"/>
    <property type="gene ID" value="TREG1_32120"/>
</dbReference>
<feature type="compositionally biased region" description="Polar residues" evidence="15">
    <location>
        <begin position="707"/>
        <end position="721"/>
    </location>
</feature>
<evidence type="ECO:0000256" key="6">
    <source>
        <dbReference type="ARBA" id="ARBA00022679"/>
    </source>
</evidence>
<comment type="catalytic activity">
    <reaction evidence="13">
        <text>L-seryl-[protein] + ATP = O-phospho-L-seryl-[protein] + ADP + H(+)</text>
        <dbReference type="Rhea" id="RHEA:17989"/>
        <dbReference type="Rhea" id="RHEA-COMP:9863"/>
        <dbReference type="Rhea" id="RHEA-COMP:11604"/>
        <dbReference type="ChEBI" id="CHEBI:15378"/>
        <dbReference type="ChEBI" id="CHEBI:29999"/>
        <dbReference type="ChEBI" id="CHEBI:30616"/>
        <dbReference type="ChEBI" id="CHEBI:83421"/>
        <dbReference type="ChEBI" id="CHEBI:456216"/>
        <dbReference type="EC" id="2.7.11.1"/>
    </reaction>
</comment>
<name>A0AA85JNB6_TRIRE</name>
<dbReference type="GO" id="GO:0046872">
    <property type="term" value="F:metal ion binding"/>
    <property type="evidence" value="ECO:0007669"/>
    <property type="project" value="UniProtKB-KW"/>
</dbReference>
<dbReference type="SUPFAM" id="SSF56112">
    <property type="entry name" value="Protein kinase-like (PK-like)"/>
    <property type="match status" value="1"/>
</dbReference>
<keyword evidence="19" id="KW-1185">Reference proteome</keyword>
<dbReference type="InterPro" id="IPR017441">
    <property type="entry name" value="Protein_kinase_ATP_BS"/>
</dbReference>
<evidence type="ECO:0000256" key="10">
    <source>
        <dbReference type="ARBA" id="ARBA00022840"/>
    </source>
</evidence>
<feature type="compositionally biased region" description="Polar residues" evidence="15">
    <location>
        <begin position="918"/>
        <end position="936"/>
    </location>
</feature>
<feature type="compositionally biased region" description="Low complexity" evidence="15">
    <location>
        <begin position="938"/>
        <end position="948"/>
    </location>
</feature>
<feature type="compositionally biased region" description="Polar residues" evidence="15">
    <location>
        <begin position="629"/>
        <end position="649"/>
    </location>
</feature>
<evidence type="ECO:0000256" key="5">
    <source>
        <dbReference type="ARBA" id="ARBA00022553"/>
    </source>
</evidence>
<dbReference type="SMART" id="SM00220">
    <property type="entry name" value="S_TKc"/>
    <property type="match status" value="1"/>
</dbReference>
<feature type="compositionally biased region" description="Polar residues" evidence="15">
    <location>
        <begin position="609"/>
        <end position="619"/>
    </location>
</feature>
<accession>A0AA85JNB6</accession>
<feature type="compositionally biased region" description="Low complexity" evidence="15">
    <location>
        <begin position="1004"/>
        <end position="1034"/>
    </location>
</feature>
<feature type="region of interest" description="Disordered" evidence="15">
    <location>
        <begin position="435"/>
        <end position="550"/>
    </location>
</feature>
<feature type="region of interest" description="Disordered" evidence="15">
    <location>
        <begin position="602"/>
        <end position="666"/>
    </location>
</feature>
<feature type="compositionally biased region" description="Polar residues" evidence="15">
    <location>
        <begin position="522"/>
        <end position="538"/>
    </location>
</feature>
<evidence type="ECO:0000256" key="12">
    <source>
        <dbReference type="ARBA" id="ARBA00047899"/>
    </source>
</evidence>
<dbReference type="InterPro" id="IPR028375">
    <property type="entry name" value="KA1/Ssp2_C"/>
</dbReference>
<feature type="compositionally biased region" description="Acidic residues" evidence="15">
    <location>
        <begin position="1096"/>
        <end position="1109"/>
    </location>
</feature>
<dbReference type="Gene3D" id="1.10.8.10">
    <property type="entry name" value="DNA helicase RuvA subunit, C-terminal domain"/>
    <property type="match status" value="1"/>
</dbReference>
<evidence type="ECO:0000256" key="7">
    <source>
        <dbReference type="ARBA" id="ARBA00022723"/>
    </source>
</evidence>
<dbReference type="InterPro" id="IPR015940">
    <property type="entry name" value="UBA"/>
</dbReference>
<dbReference type="Pfam" id="PF02149">
    <property type="entry name" value="KA1"/>
    <property type="match status" value="1"/>
</dbReference>
<keyword evidence="4" id="KW-0723">Serine/threonine-protein kinase</keyword>
<sequence length="1435" mass="159696">MLLSDTVQLLDINKPAAVKPFCILTEANNQKKNNKMPSVTTTNTVNTSGIRLMRKTSCAAGASSGGGGASAGASANDQSTNSSSHQNSDKKSLRDQPNVGKYKLIRTLGRGNFAKVKLAQHVSTGREVAVKVIDKTQLNQASLKKLFREVNIMKMLNHPNIVRLYEVIESERHVYLVMEYAENGEVFDHLVSHGRMKEREARAAFRQIVSAVEYCHQKKIVHRDLKAENLLFDGFFNVKLADFGFSNLFDGSKKLDTFCGSPPYAAPELFQGRKYDGPEVDVWSLGVILYTLVSGSLPFDAQHLKDLQERVLRGKYRVPFYMSTDCEALLRKLLVLNPSKRVTLRNVMSDKWLNIGYEDNILKPYVEPPPDYNDKERLEIMRNMGYRPEDVREALIKQSFNNVTAIYLLLADPKTRLTLPASSFISSSPSQSIAGNTLLNNNNNNNNNNNTNHRHQSSEIVEDKTTSSSVVKSFTDKTNGVESSNNSNNNNSKSNQNGSLHQSKKESSQDNTPQYNGVRRTSGISWLKQSASAGPASNRQEKSSVNEKARLLPRIRVSDLRDRGNDINVDNHGQEKIDENSEITESPGDQLSVRRMNTFTMSDKFRPTGSDSQSPNLQGPLSRAPPMSNIPNCITANPSTTSSENSPIKSTDKASVPFTTDNTTTFEQPIKLNQAVPYTEENPSLNSNNFIGWLRRTLPHRKRPKDNTLSCNNSKPISTNYNNNNNGPVISTNNNNSNNSHDIIDVLDPNDQQRFHRNDPNRSTDNWSKNKPKNISDQSTSSTFSDSPSSTLGASSSGTMDSAKVMQQQQQPQQQNFNKSTKHQQIGMPDSIFKALDTPTTNDNDDISSNNNNDKSCPKSPVFKLPTNTPAATTRDSLMKWSVRHRPNNTTSTATNATTNSSNNTTNSSSLMSRECRQSSPKSTVTSVNTNQGEVKNSSDSSSVTLETSTSAVVAQKSASMKSRSGRFFRSLTTRIARSFRCGRFKSGHASHNRNMPSSIRKFNNNNHNNNTNTNTTTTNSNNSNTNNNDNNTHSNKKHNFQSDKTSLLKNNEKVEITEESDSSDRQHSLLLLSSSSGRTSHSHRHRQHHNHSADSDDSNTDDDEDDDDNTMRGTISPNRDPWITMEPEKQRKLSSTTTTTTTSKSKKSSSNEVDTVAATSGGGGDKVKWKFYGLDSPMSLPMNDSSGIIISGGGSQKKTGMELPSVDRTNTRTVIMTSDVHRHKASTITTVVPTSQSLPPIPQSLTMSTSVRDNSNINNNKTISSSVFESDNNNNYCYSYGQNKGGKLWKPRRLHFVLRLPIIGSDPHILLIQMIELFKRYQCAYTFLSSYRLRCTKLINSYNPNDNCNTTTTTDNDNNTTHNESVDEQGIQQQQQSQCSKSPQSSSSVLNWDLEIFQLAKPIVYGVRFKRISGNRNAFKSMVKYFVHQTENIT</sequence>
<feature type="compositionally biased region" description="Polar residues" evidence="15">
    <location>
        <begin position="993"/>
        <end position="1003"/>
    </location>
</feature>
<evidence type="ECO:0000256" key="11">
    <source>
        <dbReference type="ARBA" id="ARBA00022842"/>
    </source>
</evidence>
<feature type="region of interest" description="Disordered" evidence="15">
    <location>
        <begin position="59"/>
        <end position="96"/>
    </location>
</feature>
<feature type="compositionally biased region" description="Basic residues" evidence="15">
    <location>
        <begin position="1081"/>
        <end position="1091"/>
    </location>
</feature>
<feature type="compositionally biased region" description="Low complexity" evidence="15">
    <location>
        <begin position="722"/>
        <end position="740"/>
    </location>
</feature>
<evidence type="ECO:0000259" key="16">
    <source>
        <dbReference type="PROSITE" id="PS50011"/>
    </source>
</evidence>
<organism evidence="19 20">
    <name type="scientific">Trichobilharzia regenti</name>
    <name type="common">Nasal bird schistosome</name>
    <dbReference type="NCBI Taxonomy" id="157069"/>
    <lineage>
        <taxon>Eukaryota</taxon>
        <taxon>Metazoa</taxon>
        <taxon>Spiralia</taxon>
        <taxon>Lophotrochozoa</taxon>
        <taxon>Platyhelminthes</taxon>
        <taxon>Trematoda</taxon>
        <taxon>Digenea</taxon>
        <taxon>Strigeidida</taxon>
        <taxon>Schistosomatoidea</taxon>
        <taxon>Schistosomatidae</taxon>
        <taxon>Trichobilharzia</taxon>
    </lineage>
</organism>
<keyword evidence="6" id="KW-0808">Transferase</keyword>
<proteinExistence type="inferred from homology"/>
<evidence type="ECO:0000256" key="15">
    <source>
        <dbReference type="SAM" id="MobiDB-lite"/>
    </source>
</evidence>
<dbReference type="EC" id="2.7.11.1" evidence="3"/>
<dbReference type="GO" id="GO:0005737">
    <property type="term" value="C:cytoplasm"/>
    <property type="evidence" value="ECO:0007669"/>
    <property type="project" value="TreeGrafter"/>
</dbReference>
<keyword evidence="7" id="KW-0479">Metal-binding</keyword>
<dbReference type="InterPro" id="IPR001772">
    <property type="entry name" value="KA1_dom"/>
</dbReference>
<dbReference type="FunFam" id="1.10.510.10:FF:000156">
    <property type="entry name" value="Serine/threonine-protein kinase SIK3 homolog"/>
    <property type="match status" value="1"/>
</dbReference>
<evidence type="ECO:0000256" key="8">
    <source>
        <dbReference type="ARBA" id="ARBA00022741"/>
    </source>
</evidence>
<dbReference type="PROSITE" id="PS00107">
    <property type="entry name" value="PROTEIN_KINASE_ATP"/>
    <property type="match status" value="1"/>
</dbReference>
<dbReference type="Proteomes" id="UP000050795">
    <property type="component" value="Unassembled WGS sequence"/>
</dbReference>
<dbReference type="CDD" id="cd14337">
    <property type="entry name" value="UBA_MARK_Par1"/>
    <property type="match status" value="1"/>
</dbReference>
<evidence type="ECO:0000313" key="20">
    <source>
        <dbReference type="WBParaSite" id="TREG1_32120.3"/>
    </source>
</evidence>
<feature type="compositionally biased region" description="Basic and acidic residues" evidence="15">
    <location>
        <begin position="539"/>
        <end position="550"/>
    </location>
</feature>
<protein>
    <recommendedName>
        <fullName evidence="3">non-specific serine/threonine protein kinase</fullName>
        <ecNumber evidence="3">2.7.11.1</ecNumber>
    </recommendedName>
</protein>
<dbReference type="PROSITE" id="PS50011">
    <property type="entry name" value="PROTEIN_KINASE_DOM"/>
    <property type="match status" value="1"/>
</dbReference>
<comment type="similarity">
    <text evidence="2">Belongs to the protein kinase superfamily. CAMK Ser/Thr protein kinase family. SNF1 subfamily.</text>
</comment>
<dbReference type="FunFam" id="3.30.200.20:FF:000003">
    <property type="entry name" value="Non-specific serine/threonine protein kinase"/>
    <property type="match status" value="1"/>
</dbReference>
<dbReference type="PROSITE" id="PS50032">
    <property type="entry name" value="KA1"/>
    <property type="match status" value="1"/>
</dbReference>
<evidence type="ECO:0000256" key="9">
    <source>
        <dbReference type="ARBA" id="ARBA00022777"/>
    </source>
</evidence>
<dbReference type="GO" id="GO:0035556">
    <property type="term" value="P:intracellular signal transduction"/>
    <property type="evidence" value="ECO:0007669"/>
    <property type="project" value="TreeGrafter"/>
</dbReference>
<dbReference type="GO" id="GO:0050321">
    <property type="term" value="F:tau-protein kinase activity"/>
    <property type="evidence" value="ECO:0007669"/>
    <property type="project" value="TreeGrafter"/>
</dbReference>
<feature type="compositionally biased region" description="Low complexity" evidence="15">
    <location>
        <begin position="466"/>
        <end position="499"/>
    </location>
</feature>
<feature type="domain" description="UBA" evidence="17">
    <location>
        <begin position="372"/>
        <end position="412"/>
    </location>
</feature>
<keyword evidence="10 14" id="KW-0067">ATP-binding</keyword>
<feature type="compositionally biased region" description="Polar residues" evidence="15">
    <location>
        <begin position="866"/>
        <end position="876"/>
    </location>
</feature>
<evidence type="ECO:0000256" key="2">
    <source>
        <dbReference type="ARBA" id="ARBA00006234"/>
    </source>
</evidence>
<dbReference type="PROSITE" id="PS00108">
    <property type="entry name" value="PROTEIN_KINASE_ST"/>
    <property type="match status" value="1"/>
</dbReference>
<feature type="compositionally biased region" description="Low complexity" evidence="15">
    <location>
        <begin position="837"/>
        <end position="855"/>
    </location>
</feature>
<dbReference type="PROSITE" id="PS50030">
    <property type="entry name" value="UBA"/>
    <property type="match status" value="1"/>
</dbReference>
<evidence type="ECO:0000256" key="1">
    <source>
        <dbReference type="ARBA" id="ARBA00001946"/>
    </source>
</evidence>
<evidence type="ECO:0000256" key="4">
    <source>
        <dbReference type="ARBA" id="ARBA00022527"/>
    </source>
</evidence>
<dbReference type="GO" id="GO:0005524">
    <property type="term" value="F:ATP binding"/>
    <property type="evidence" value="ECO:0007669"/>
    <property type="project" value="UniProtKB-UniRule"/>
</dbReference>
<dbReference type="InterPro" id="IPR008271">
    <property type="entry name" value="Ser/Thr_kinase_AS"/>
</dbReference>
<comment type="cofactor">
    <cofactor evidence="1">
        <name>Mg(2+)</name>
        <dbReference type="ChEBI" id="CHEBI:18420"/>
    </cofactor>
</comment>
<feature type="compositionally biased region" description="Low complexity" evidence="15">
    <location>
        <begin position="1347"/>
        <end position="1362"/>
    </location>
</feature>
<evidence type="ECO:0000256" key="13">
    <source>
        <dbReference type="ARBA" id="ARBA00048679"/>
    </source>
</evidence>
<feature type="compositionally biased region" description="Basic and acidic residues" evidence="15">
    <location>
        <begin position="751"/>
        <end position="762"/>
    </location>
</feature>
<feature type="compositionally biased region" description="Polar residues" evidence="15">
    <location>
        <begin position="657"/>
        <end position="666"/>
    </location>
</feature>
<feature type="domain" description="Protein kinase" evidence="16">
    <location>
        <begin position="102"/>
        <end position="353"/>
    </location>
</feature>
<evidence type="ECO:0000313" key="19">
    <source>
        <dbReference type="Proteomes" id="UP000050795"/>
    </source>
</evidence>
<dbReference type="FunFam" id="1.10.8.10:FF:000005">
    <property type="entry name" value="Non-specific serine/threonine protein kinase"/>
    <property type="match status" value="1"/>
</dbReference>
<evidence type="ECO:0000256" key="14">
    <source>
        <dbReference type="PROSITE-ProRule" id="PRU10141"/>
    </source>
</evidence>
<dbReference type="Gene3D" id="1.10.510.10">
    <property type="entry name" value="Transferase(Phosphotransferase) domain 1"/>
    <property type="match status" value="1"/>
</dbReference>
<reference evidence="19" key="1">
    <citation type="submission" date="2022-06" db="EMBL/GenBank/DDBJ databases">
        <authorList>
            <person name="Berger JAMES D."/>
            <person name="Berger JAMES D."/>
        </authorList>
    </citation>
    <scope>NUCLEOTIDE SEQUENCE [LARGE SCALE GENOMIC DNA]</scope>
</reference>
<dbReference type="Gene3D" id="3.30.310.80">
    <property type="entry name" value="Kinase associated domain 1, KA1"/>
    <property type="match status" value="1"/>
</dbReference>
<feature type="region of interest" description="Disordered" evidence="15">
    <location>
        <begin position="986"/>
        <end position="1165"/>
    </location>
</feature>
<keyword evidence="11" id="KW-0460">Magnesium</keyword>
<dbReference type="SMART" id="SM00165">
    <property type="entry name" value="UBA"/>
    <property type="match status" value="1"/>
</dbReference>
<dbReference type="InterPro" id="IPR000719">
    <property type="entry name" value="Prot_kinase_dom"/>
</dbReference>
<feature type="binding site" evidence="14">
    <location>
        <position position="131"/>
    </location>
    <ligand>
        <name>ATP</name>
        <dbReference type="ChEBI" id="CHEBI:30616"/>
    </ligand>
</feature>
<dbReference type="PANTHER" id="PTHR24346">
    <property type="entry name" value="MAP/MICROTUBULE AFFINITY-REGULATING KINASE"/>
    <property type="match status" value="1"/>
</dbReference>
<comment type="catalytic activity">
    <reaction evidence="12">
        <text>L-threonyl-[protein] + ATP = O-phospho-L-threonyl-[protein] + ADP + H(+)</text>
        <dbReference type="Rhea" id="RHEA:46608"/>
        <dbReference type="Rhea" id="RHEA-COMP:11060"/>
        <dbReference type="Rhea" id="RHEA-COMP:11605"/>
        <dbReference type="ChEBI" id="CHEBI:15378"/>
        <dbReference type="ChEBI" id="CHEBI:30013"/>
        <dbReference type="ChEBI" id="CHEBI:30616"/>
        <dbReference type="ChEBI" id="CHEBI:61977"/>
        <dbReference type="ChEBI" id="CHEBI:456216"/>
        <dbReference type="EC" id="2.7.11.1"/>
    </reaction>
</comment>
<feature type="compositionally biased region" description="Low complexity" evidence="15">
    <location>
        <begin position="776"/>
        <end position="797"/>
    </location>
</feature>
<dbReference type="SUPFAM" id="SSF103243">
    <property type="entry name" value="KA1-like"/>
    <property type="match status" value="1"/>
</dbReference>
<evidence type="ECO:0000259" key="17">
    <source>
        <dbReference type="PROSITE" id="PS50030"/>
    </source>
</evidence>
<keyword evidence="5" id="KW-0597">Phosphoprotein</keyword>
<feature type="compositionally biased region" description="Low complexity" evidence="15">
    <location>
        <begin position="888"/>
        <end position="910"/>
    </location>
</feature>
<dbReference type="InterPro" id="IPR011009">
    <property type="entry name" value="Kinase-like_dom_sf"/>
</dbReference>
<feature type="compositionally biased region" description="Basic and acidic residues" evidence="15">
    <location>
        <begin position="1051"/>
        <end position="1068"/>
    </location>
</feature>
<feature type="region of interest" description="Disordered" evidence="15">
    <location>
        <begin position="1347"/>
        <end position="1385"/>
    </location>
</feature>
<feature type="domain" description="KA1" evidence="18">
    <location>
        <begin position="1384"/>
        <end position="1433"/>
    </location>
</feature>
<dbReference type="Gene3D" id="3.30.200.20">
    <property type="entry name" value="Phosphorylase Kinase, domain 1"/>
    <property type="match status" value="1"/>
</dbReference>
<reference evidence="20" key="2">
    <citation type="submission" date="2023-11" db="UniProtKB">
        <authorList>
            <consortium name="WormBaseParasite"/>
        </authorList>
    </citation>
    <scope>IDENTIFICATION</scope>
</reference>
<keyword evidence="9" id="KW-0418">Kinase</keyword>
<feature type="compositionally biased region" description="Polar residues" evidence="15">
    <location>
        <begin position="763"/>
        <end position="775"/>
    </location>
</feature>